<dbReference type="InterPro" id="IPR001647">
    <property type="entry name" value="HTH_TetR"/>
</dbReference>
<feature type="DNA-binding region" description="H-T-H motif" evidence="2">
    <location>
        <begin position="45"/>
        <end position="64"/>
    </location>
</feature>
<evidence type="ECO:0000256" key="2">
    <source>
        <dbReference type="PROSITE-ProRule" id="PRU00335"/>
    </source>
</evidence>
<dbReference type="Pfam" id="PF00440">
    <property type="entry name" value="TetR_N"/>
    <property type="match status" value="1"/>
</dbReference>
<evidence type="ECO:0000259" key="3">
    <source>
        <dbReference type="PROSITE" id="PS50977"/>
    </source>
</evidence>
<reference evidence="4 5" key="1">
    <citation type="submission" date="2024-10" db="EMBL/GenBank/DDBJ databases">
        <title>The Natural Products Discovery Center: Release of the First 8490 Sequenced Strains for Exploring Actinobacteria Biosynthetic Diversity.</title>
        <authorList>
            <person name="Kalkreuter E."/>
            <person name="Kautsar S.A."/>
            <person name="Yang D."/>
            <person name="Bader C.D."/>
            <person name="Teijaro C.N."/>
            <person name="Fluegel L."/>
            <person name="Davis C.M."/>
            <person name="Simpson J.R."/>
            <person name="Lauterbach L."/>
            <person name="Steele A.D."/>
            <person name="Gui C."/>
            <person name="Meng S."/>
            <person name="Li G."/>
            <person name="Viehrig K."/>
            <person name="Ye F."/>
            <person name="Su P."/>
            <person name="Kiefer A.F."/>
            <person name="Nichols A."/>
            <person name="Cepeda A.J."/>
            <person name="Yan W."/>
            <person name="Fan B."/>
            <person name="Jiang Y."/>
            <person name="Adhikari A."/>
            <person name="Zheng C.-J."/>
            <person name="Schuster L."/>
            <person name="Cowan T.M."/>
            <person name="Smanski M.J."/>
            <person name="Chevrette M.G."/>
            <person name="De Carvalho L.P.S."/>
            <person name="Shen B."/>
        </authorList>
    </citation>
    <scope>NUCLEOTIDE SEQUENCE [LARGE SCALE GENOMIC DNA]</scope>
    <source>
        <strain evidence="4 5">NPDC012605</strain>
    </source>
</reference>
<gene>
    <name evidence="4" type="ORF">ACFY8C_35835</name>
</gene>
<dbReference type="Proteomes" id="UP001602370">
    <property type="component" value="Unassembled WGS sequence"/>
</dbReference>
<accession>A0ABW6Y1M4</accession>
<dbReference type="InterPro" id="IPR023772">
    <property type="entry name" value="DNA-bd_HTH_TetR-type_CS"/>
</dbReference>
<proteinExistence type="predicted"/>
<evidence type="ECO:0000313" key="4">
    <source>
        <dbReference type="EMBL" id="MFF5923653.1"/>
    </source>
</evidence>
<protein>
    <submittedName>
        <fullName evidence="4">Helix-turn-helix domain-containing protein</fullName>
    </submittedName>
</protein>
<name>A0ABW6Y1M4_9ACTN</name>
<dbReference type="RefSeq" id="WP_388311456.1">
    <property type="nucleotide sequence ID" value="NZ_JBIBDZ010000015.1"/>
</dbReference>
<dbReference type="Gene3D" id="1.10.357.10">
    <property type="entry name" value="Tetracycline Repressor, domain 2"/>
    <property type="match status" value="1"/>
</dbReference>
<comment type="caution">
    <text evidence="4">The sequence shown here is derived from an EMBL/GenBank/DDBJ whole genome shotgun (WGS) entry which is preliminary data.</text>
</comment>
<dbReference type="SUPFAM" id="SSF46689">
    <property type="entry name" value="Homeodomain-like"/>
    <property type="match status" value="1"/>
</dbReference>
<organism evidence="4 5">
    <name type="scientific">Streptomyces flavochromogenes</name>
    <dbReference type="NCBI Taxonomy" id="68199"/>
    <lineage>
        <taxon>Bacteria</taxon>
        <taxon>Bacillati</taxon>
        <taxon>Actinomycetota</taxon>
        <taxon>Actinomycetes</taxon>
        <taxon>Kitasatosporales</taxon>
        <taxon>Streptomycetaceae</taxon>
        <taxon>Streptomyces</taxon>
    </lineage>
</organism>
<keyword evidence="1 2" id="KW-0238">DNA-binding</keyword>
<feature type="domain" description="HTH tetR-type" evidence="3">
    <location>
        <begin position="22"/>
        <end position="82"/>
    </location>
</feature>
<evidence type="ECO:0000256" key="1">
    <source>
        <dbReference type="ARBA" id="ARBA00023125"/>
    </source>
</evidence>
<keyword evidence="5" id="KW-1185">Reference proteome</keyword>
<dbReference type="EMBL" id="JBIBDZ010000015">
    <property type="protein sequence ID" value="MFF5923653.1"/>
    <property type="molecule type" value="Genomic_DNA"/>
</dbReference>
<dbReference type="InterPro" id="IPR009057">
    <property type="entry name" value="Homeodomain-like_sf"/>
</dbReference>
<dbReference type="PROSITE" id="PS50977">
    <property type="entry name" value="HTH_TETR_2"/>
    <property type="match status" value="1"/>
</dbReference>
<sequence>MRLGRGLREGTRCVRARAVRPGLTLRQLRAAAARAIGAHGPAKLTLALVVAEAGVAPATLSQRFGSKRGLLLAFATHAAAGAAVPYERARAAHDSPLVALHAVADEFVGHMSPAEEMANHLSMLQLDLSDLASSSSSTRSTP</sequence>
<evidence type="ECO:0000313" key="5">
    <source>
        <dbReference type="Proteomes" id="UP001602370"/>
    </source>
</evidence>
<dbReference type="PROSITE" id="PS01081">
    <property type="entry name" value="HTH_TETR_1"/>
    <property type="match status" value="1"/>
</dbReference>